<dbReference type="EMBL" id="FOGB01000008">
    <property type="protein sequence ID" value="SEQ79109.1"/>
    <property type="molecule type" value="Genomic_DNA"/>
</dbReference>
<dbReference type="InterPro" id="IPR029058">
    <property type="entry name" value="AB_hydrolase_fold"/>
</dbReference>
<dbReference type="OrthoDB" id="9791366at2"/>
<dbReference type="PANTHER" id="PTHR43798:SF33">
    <property type="entry name" value="HYDROLASE, PUTATIVE (AFU_ORTHOLOGUE AFUA_2G14860)-RELATED"/>
    <property type="match status" value="1"/>
</dbReference>
<evidence type="ECO:0000313" key="2">
    <source>
        <dbReference type="EMBL" id="SEQ79109.1"/>
    </source>
</evidence>
<dbReference type="InterPro" id="IPR050266">
    <property type="entry name" value="AB_hydrolase_sf"/>
</dbReference>
<dbReference type="STRING" id="355243.SAMN03080615_02733"/>
<evidence type="ECO:0000313" key="3">
    <source>
        <dbReference type="Proteomes" id="UP000198749"/>
    </source>
</evidence>
<dbReference type="GO" id="GO:0016020">
    <property type="term" value="C:membrane"/>
    <property type="evidence" value="ECO:0007669"/>
    <property type="project" value="TreeGrafter"/>
</dbReference>
<dbReference type="RefSeq" id="WP_091359257.1">
    <property type="nucleotide sequence ID" value="NZ_AP025284.1"/>
</dbReference>
<evidence type="ECO:0000259" key="1">
    <source>
        <dbReference type="Pfam" id="PF00561"/>
    </source>
</evidence>
<dbReference type="PRINTS" id="PR00111">
    <property type="entry name" value="ABHYDROLASE"/>
</dbReference>
<sequence length="278" mass="31207">MAPSSHFFNSGDLKLHYLQWGDPQGIPVVMLHGLRGFAETWQELVTALGDQYRCFALDQRGRGESDWGPVSGYHTDTYVEDLNAFIGHLGLDRFILIGHSLGGTNALEYTRQYPDKVQLLVIEDIGPGSSNRGDGAERIRREMRNTPLSFASWEEAERFWRSSRPNLTEEALAARLKFSLREQDGRVTWKHDQQGIAEARLTIEPIDLWPAVNAIRIPSLLVKGGNSDFLPAATVKEVIEKNPCFSAVTVDNASHYVHDDQPEKFNEAVVRFVQSASV</sequence>
<dbReference type="Proteomes" id="UP000198749">
    <property type="component" value="Unassembled WGS sequence"/>
</dbReference>
<dbReference type="PANTHER" id="PTHR43798">
    <property type="entry name" value="MONOACYLGLYCEROL LIPASE"/>
    <property type="match status" value="1"/>
</dbReference>
<dbReference type="Pfam" id="PF00561">
    <property type="entry name" value="Abhydrolase_1"/>
    <property type="match status" value="1"/>
</dbReference>
<proteinExistence type="predicted"/>
<gene>
    <name evidence="2" type="ORF">SAMN03080615_02733</name>
</gene>
<reference evidence="3" key="1">
    <citation type="submission" date="2016-10" db="EMBL/GenBank/DDBJ databases">
        <authorList>
            <person name="Varghese N."/>
            <person name="Submissions S."/>
        </authorList>
    </citation>
    <scope>NUCLEOTIDE SEQUENCE [LARGE SCALE GENOMIC DNA]</scope>
    <source>
        <strain evidence="3">DSM 18887</strain>
    </source>
</reference>
<name>A0A1H9IX58_9GAMM</name>
<organism evidence="2 3">
    <name type="scientific">Amphritea atlantica</name>
    <dbReference type="NCBI Taxonomy" id="355243"/>
    <lineage>
        <taxon>Bacteria</taxon>
        <taxon>Pseudomonadati</taxon>
        <taxon>Pseudomonadota</taxon>
        <taxon>Gammaproteobacteria</taxon>
        <taxon>Oceanospirillales</taxon>
        <taxon>Oceanospirillaceae</taxon>
        <taxon>Amphritea</taxon>
    </lineage>
</organism>
<protein>
    <submittedName>
        <fullName evidence="2">Pimeloyl-ACP methyl ester carboxylesterase</fullName>
    </submittedName>
</protein>
<dbReference type="Gene3D" id="3.40.50.1820">
    <property type="entry name" value="alpha/beta hydrolase"/>
    <property type="match status" value="1"/>
</dbReference>
<accession>A0A1H9IX58</accession>
<dbReference type="AlphaFoldDB" id="A0A1H9IX58"/>
<dbReference type="SUPFAM" id="SSF53474">
    <property type="entry name" value="alpha/beta-Hydrolases"/>
    <property type="match status" value="1"/>
</dbReference>
<keyword evidence="3" id="KW-1185">Reference proteome</keyword>
<feature type="domain" description="AB hydrolase-1" evidence="1">
    <location>
        <begin position="27"/>
        <end position="260"/>
    </location>
</feature>
<dbReference type="InterPro" id="IPR000073">
    <property type="entry name" value="AB_hydrolase_1"/>
</dbReference>